<dbReference type="Proteomes" id="UP001392437">
    <property type="component" value="Unassembled WGS sequence"/>
</dbReference>
<dbReference type="AlphaFoldDB" id="A0AAW0R6T0"/>
<name>A0AAW0R6T0_9PEZI</name>
<keyword evidence="3" id="KW-0732">Signal</keyword>
<evidence type="ECO:0000313" key="4">
    <source>
        <dbReference type="EMBL" id="KAK8129518.1"/>
    </source>
</evidence>
<evidence type="ECO:0008006" key="6">
    <source>
        <dbReference type="Google" id="ProtNLM"/>
    </source>
</evidence>
<sequence>MARSFAETAFWLLLLLAFNAHQALAYVTSTTTAYVVVTTTTSRDYYADATSTITATRTVKSYYTPTGQHPLATSTYTNSFLDVEVVQLYLAPGSIEEYKLVNDGGFGLHPGGDGGTSTYWIAPVTYTAPASCPTPFTVKTTATVPVAASQTGDVHPTSSKTYTGVWGPAVTMYLSAAPPGPAPTSGWDYEHYIAECRQPPSSSSSSDSGLDPDTEICVRRAICMTWRHWIIVLATVLPGLFVLGFIESFFWFRQLMRGRRAMRLGTLCWCLCSGWVVCFTRVTPARDVADQPALCEQWKAMSAGQKWRLWWKWGFRHRYPVDLLGSDPSKTAAGAGAVPATKVEDVEEGVHQQQQQQVHQAHQTQATNAAAPVAR</sequence>
<comment type="caution">
    <text evidence="4">The sequence shown here is derived from an EMBL/GenBank/DDBJ whole genome shotgun (WGS) entry which is preliminary data.</text>
</comment>
<evidence type="ECO:0000256" key="2">
    <source>
        <dbReference type="SAM" id="Phobius"/>
    </source>
</evidence>
<protein>
    <recommendedName>
        <fullName evidence="6">Membrane-associated protein</fullName>
    </recommendedName>
</protein>
<feature type="signal peptide" evidence="3">
    <location>
        <begin position="1"/>
        <end position="25"/>
    </location>
</feature>
<feature type="compositionally biased region" description="Low complexity" evidence="1">
    <location>
        <begin position="351"/>
        <end position="375"/>
    </location>
</feature>
<feature type="region of interest" description="Disordered" evidence="1">
    <location>
        <begin position="332"/>
        <end position="375"/>
    </location>
</feature>
<evidence type="ECO:0000256" key="3">
    <source>
        <dbReference type="SAM" id="SignalP"/>
    </source>
</evidence>
<keyword evidence="2" id="KW-0812">Transmembrane</keyword>
<evidence type="ECO:0000256" key="1">
    <source>
        <dbReference type="SAM" id="MobiDB-lite"/>
    </source>
</evidence>
<keyword evidence="2" id="KW-0472">Membrane</keyword>
<proteinExistence type="predicted"/>
<evidence type="ECO:0000313" key="5">
    <source>
        <dbReference type="Proteomes" id="UP001392437"/>
    </source>
</evidence>
<organism evidence="4 5">
    <name type="scientific">Apiospora kogelbergensis</name>
    <dbReference type="NCBI Taxonomy" id="1337665"/>
    <lineage>
        <taxon>Eukaryota</taxon>
        <taxon>Fungi</taxon>
        <taxon>Dikarya</taxon>
        <taxon>Ascomycota</taxon>
        <taxon>Pezizomycotina</taxon>
        <taxon>Sordariomycetes</taxon>
        <taxon>Xylariomycetidae</taxon>
        <taxon>Amphisphaeriales</taxon>
        <taxon>Apiosporaceae</taxon>
        <taxon>Apiospora</taxon>
    </lineage>
</organism>
<accession>A0AAW0R6T0</accession>
<feature type="chain" id="PRO_5043418466" description="Membrane-associated protein" evidence="3">
    <location>
        <begin position="26"/>
        <end position="375"/>
    </location>
</feature>
<gene>
    <name evidence="4" type="ORF">PG999_001898</name>
</gene>
<reference evidence="4 5" key="1">
    <citation type="submission" date="2023-01" db="EMBL/GenBank/DDBJ databases">
        <title>Analysis of 21 Apiospora genomes using comparative genomics revels a genus with tremendous synthesis potential of carbohydrate active enzymes and secondary metabolites.</title>
        <authorList>
            <person name="Sorensen T."/>
        </authorList>
    </citation>
    <scope>NUCLEOTIDE SEQUENCE [LARGE SCALE GENOMIC DNA]</scope>
    <source>
        <strain evidence="4 5">CBS 117206</strain>
    </source>
</reference>
<feature type="transmembrane region" description="Helical" evidence="2">
    <location>
        <begin position="229"/>
        <end position="252"/>
    </location>
</feature>
<keyword evidence="2" id="KW-1133">Transmembrane helix</keyword>
<dbReference type="EMBL" id="JAQQWP010000002">
    <property type="protein sequence ID" value="KAK8129518.1"/>
    <property type="molecule type" value="Genomic_DNA"/>
</dbReference>
<keyword evidence="5" id="KW-1185">Reference proteome</keyword>